<evidence type="ECO:0000256" key="8">
    <source>
        <dbReference type="ARBA" id="ARBA00035687"/>
    </source>
</evidence>
<keyword evidence="5 9" id="KW-0694">RNA-binding</keyword>
<dbReference type="GO" id="GO:0006412">
    <property type="term" value="P:translation"/>
    <property type="evidence" value="ECO:0007669"/>
    <property type="project" value="UniProtKB-UniRule"/>
</dbReference>
<dbReference type="EMBL" id="CP013342">
    <property type="protein sequence ID" value="AMU93389.1"/>
    <property type="molecule type" value="Genomic_DNA"/>
</dbReference>
<evidence type="ECO:0000256" key="9">
    <source>
        <dbReference type="HAMAP-Rule" id="MF_00501"/>
    </source>
</evidence>
<dbReference type="NCBIfam" id="NF001809">
    <property type="entry name" value="PRK00528.1"/>
    <property type="match status" value="1"/>
</dbReference>
<dbReference type="Gene3D" id="4.10.830.30">
    <property type="entry name" value="Ribosomal protein L31"/>
    <property type="match status" value="1"/>
</dbReference>
<dbReference type="HAMAP" id="MF_00501">
    <property type="entry name" value="Ribosomal_bL31_1"/>
    <property type="match status" value="1"/>
</dbReference>
<evidence type="ECO:0000256" key="1">
    <source>
        <dbReference type="ARBA" id="ARBA00003795"/>
    </source>
</evidence>
<keyword evidence="7 9" id="KW-0687">Ribonucleoprotein</keyword>
<dbReference type="GeneID" id="303001777"/>
<keyword evidence="4 9" id="KW-0699">rRNA-binding</keyword>
<name>A0A142VUI3_9SPHN</name>
<comment type="function">
    <text evidence="1 9">Binds the 23S rRNA.</text>
</comment>
<dbReference type="GO" id="GO:0019843">
    <property type="term" value="F:rRNA binding"/>
    <property type="evidence" value="ECO:0007669"/>
    <property type="project" value="UniProtKB-KW"/>
</dbReference>
<gene>
    <name evidence="9" type="primary">rpmE</name>
    <name evidence="10" type="ORF">AOA14_02080</name>
</gene>
<evidence type="ECO:0000256" key="2">
    <source>
        <dbReference type="ARBA" id="ARBA00009296"/>
    </source>
</evidence>
<dbReference type="STRING" id="1219058.AOA14_02080"/>
<comment type="caution">
    <text evidence="9">Lacks conserved residue(s) required for the propagation of feature annotation.</text>
</comment>
<organism evidence="10 11">
    <name type="scientific">Sphingopyxis terrae subsp. terrae NBRC 15098</name>
    <dbReference type="NCBI Taxonomy" id="1219058"/>
    <lineage>
        <taxon>Bacteria</taxon>
        <taxon>Pseudomonadati</taxon>
        <taxon>Pseudomonadota</taxon>
        <taxon>Alphaproteobacteria</taxon>
        <taxon>Sphingomonadales</taxon>
        <taxon>Sphingomonadaceae</taxon>
        <taxon>Sphingopyxis</taxon>
    </lineage>
</organism>
<dbReference type="PROSITE" id="PS01143">
    <property type="entry name" value="RIBOSOMAL_L31"/>
    <property type="match status" value="1"/>
</dbReference>
<dbReference type="PRINTS" id="PR01249">
    <property type="entry name" value="RIBOSOMALL31"/>
</dbReference>
<dbReference type="InterPro" id="IPR027491">
    <property type="entry name" value="Ribosomal_bL31_A"/>
</dbReference>
<dbReference type="KEGG" id="ster:AOA14_02080"/>
<proteinExistence type="inferred from homology"/>
<dbReference type="NCBIfam" id="TIGR00105">
    <property type="entry name" value="L31"/>
    <property type="match status" value="1"/>
</dbReference>
<dbReference type="SUPFAM" id="SSF143800">
    <property type="entry name" value="L28p-like"/>
    <property type="match status" value="1"/>
</dbReference>
<dbReference type="AlphaFoldDB" id="A0A142VUI3"/>
<evidence type="ECO:0000256" key="5">
    <source>
        <dbReference type="ARBA" id="ARBA00022884"/>
    </source>
</evidence>
<dbReference type="Pfam" id="PF01197">
    <property type="entry name" value="Ribosomal_L31"/>
    <property type="match status" value="1"/>
</dbReference>
<dbReference type="InterPro" id="IPR034704">
    <property type="entry name" value="Ribosomal_bL28/bL31-like_sf"/>
</dbReference>
<evidence type="ECO:0000256" key="4">
    <source>
        <dbReference type="ARBA" id="ARBA00022730"/>
    </source>
</evidence>
<evidence type="ECO:0000313" key="10">
    <source>
        <dbReference type="EMBL" id="AMU93389.1"/>
    </source>
</evidence>
<sequence length="75" mass="8421">MKKDIHPAYHMITVKMTDGTEYQTRSTWGSEGDVMTLEIDPTAHPAWTGGNQRLLDQGGQVAKFNKRFGGLTLKR</sequence>
<dbReference type="InterPro" id="IPR002150">
    <property type="entry name" value="Ribosomal_bL31"/>
</dbReference>
<evidence type="ECO:0000313" key="11">
    <source>
        <dbReference type="Proteomes" id="UP000076234"/>
    </source>
</evidence>
<dbReference type="GO" id="GO:1990904">
    <property type="term" value="C:ribonucleoprotein complex"/>
    <property type="evidence" value="ECO:0007669"/>
    <property type="project" value="UniProtKB-KW"/>
</dbReference>
<dbReference type="RefSeq" id="WP_003040127.1">
    <property type="nucleotide sequence ID" value="NZ_BCZQ01000021.1"/>
</dbReference>
<evidence type="ECO:0000256" key="7">
    <source>
        <dbReference type="ARBA" id="ARBA00023274"/>
    </source>
</evidence>
<dbReference type="PANTHER" id="PTHR33280:SF6">
    <property type="entry name" value="LARGE RIBOSOMAL SUBUNIT PROTEIN BL31A"/>
    <property type="match status" value="1"/>
</dbReference>
<dbReference type="GO" id="GO:0005840">
    <property type="term" value="C:ribosome"/>
    <property type="evidence" value="ECO:0007669"/>
    <property type="project" value="UniProtKB-KW"/>
</dbReference>
<evidence type="ECO:0000256" key="3">
    <source>
        <dbReference type="ARBA" id="ARBA00011838"/>
    </source>
</evidence>
<protein>
    <recommendedName>
        <fullName evidence="8 9">Large ribosomal subunit protein bL31</fullName>
    </recommendedName>
</protein>
<comment type="subunit">
    <text evidence="3 9">Part of the 50S ribosomal subunit.</text>
</comment>
<dbReference type="InterPro" id="IPR042105">
    <property type="entry name" value="Ribosomal_bL31_sf"/>
</dbReference>
<dbReference type="PANTHER" id="PTHR33280">
    <property type="entry name" value="50S RIBOSOMAL PROTEIN L31, CHLOROPLASTIC"/>
    <property type="match status" value="1"/>
</dbReference>
<reference evidence="11" key="1">
    <citation type="submission" date="2015-11" db="EMBL/GenBank/DDBJ databases">
        <title>Complete genome sequence of a polyethylene glycol-degrading strain Sphingopyxis terrae strain 203-1 (NBRC 15098).</title>
        <authorList>
            <person name="Yoshiyuki O."/>
            <person name="Shouta N."/>
            <person name="Nagata Y."/>
            <person name="Numata M."/>
            <person name="Tsuchikane K."/>
            <person name="Hosoyama A."/>
            <person name="Yamazoe A."/>
            <person name="Tsuda M."/>
            <person name="Fujita N."/>
            <person name="Kawai F."/>
        </authorList>
    </citation>
    <scope>NUCLEOTIDE SEQUENCE [LARGE SCALE GENOMIC DNA]</scope>
    <source>
        <strain evidence="11">203-1</strain>
    </source>
</reference>
<comment type="similarity">
    <text evidence="2 9">Belongs to the bacterial ribosomal protein bL31 family. Type A subfamily.</text>
</comment>
<evidence type="ECO:0000256" key="6">
    <source>
        <dbReference type="ARBA" id="ARBA00022980"/>
    </source>
</evidence>
<keyword evidence="6 9" id="KW-0689">Ribosomal protein</keyword>
<accession>A0A142VUI3</accession>
<reference evidence="10 11" key="2">
    <citation type="journal article" date="2016" name="Genome Announc.">
        <title>Complete Genome Sequence of Sphingopyxis terrae Strain 203-1 (NBRC 111660), a Polyethylene Glycol Degrader.</title>
        <authorList>
            <person name="Ohtsubo Y."/>
            <person name="Nonoyama S."/>
            <person name="Nagata Y."/>
            <person name="Numata M."/>
            <person name="Tsuchikane K."/>
            <person name="Hosoyama A."/>
            <person name="Yamazoe A."/>
            <person name="Tsuda M."/>
            <person name="Fujita N."/>
            <person name="Kawai F."/>
        </authorList>
    </citation>
    <scope>NUCLEOTIDE SEQUENCE [LARGE SCALE GENOMIC DNA]</scope>
    <source>
        <strain evidence="10 11">203-1</strain>
    </source>
</reference>
<dbReference type="GO" id="GO:0003735">
    <property type="term" value="F:structural constituent of ribosome"/>
    <property type="evidence" value="ECO:0007669"/>
    <property type="project" value="InterPro"/>
</dbReference>
<dbReference type="Proteomes" id="UP000076234">
    <property type="component" value="Chromosome"/>
</dbReference>